<keyword evidence="7" id="KW-1185">Reference proteome</keyword>
<dbReference type="InterPro" id="IPR029063">
    <property type="entry name" value="SAM-dependent_MTases_sf"/>
</dbReference>
<evidence type="ECO:0000259" key="4">
    <source>
        <dbReference type="Pfam" id="PF00891"/>
    </source>
</evidence>
<comment type="caution">
    <text evidence="6">The sequence shown here is derived from an EMBL/GenBank/DDBJ whole genome shotgun (WGS) entry which is preliminary data.</text>
</comment>
<dbReference type="InterPro" id="IPR036390">
    <property type="entry name" value="WH_DNA-bd_sf"/>
</dbReference>
<evidence type="ECO:0000256" key="1">
    <source>
        <dbReference type="ARBA" id="ARBA00022603"/>
    </source>
</evidence>
<evidence type="ECO:0000256" key="3">
    <source>
        <dbReference type="ARBA" id="ARBA00022691"/>
    </source>
</evidence>
<evidence type="ECO:0000313" key="7">
    <source>
        <dbReference type="Proteomes" id="UP000703269"/>
    </source>
</evidence>
<dbReference type="Gene3D" id="1.10.10.10">
    <property type="entry name" value="Winged helix-like DNA-binding domain superfamily/Winged helix DNA-binding domain"/>
    <property type="match status" value="1"/>
</dbReference>
<feature type="domain" description="O-methyltransferase C-terminal" evidence="4">
    <location>
        <begin position="203"/>
        <end position="426"/>
    </location>
</feature>
<dbReference type="AlphaFoldDB" id="A0A9P3GET6"/>
<reference evidence="6 7" key="1">
    <citation type="submission" date="2021-08" db="EMBL/GenBank/DDBJ databases">
        <title>Draft Genome Sequence of Phanerochaete sordida strain YK-624.</title>
        <authorList>
            <person name="Mori T."/>
            <person name="Dohra H."/>
            <person name="Suzuki T."/>
            <person name="Kawagishi H."/>
            <person name="Hirai H."/>
        </authorList>
    </citation>
    <scope>NUCLEOTIDE SEQUENCE [LARGE SCALE GENOMIC DNA]</scope>
    <source>
        <strain evidence="6 7">YK-624</strain>
    </source>
</reference>
<feature type="domain" description="O-methyltransferase dimerisation" evidence="5">
    <location>
        <begin position="88"/>
        <end position="164"/>
    </location>
</feature>
<sequence>MSANPSPQAAQLTALVELISSSVKEVIAAYNAAGRDVPSLESLDEGPLEIPATTPASLTQARQIIEAACAQLCVTVAQPGDCIVNKAFACTESACLQVAAGARIADLLEGKPEGLSVDELSKLSGVDRGKLGQVLRFLATKHVYREVRPNVYANNRLSVKLLTSDPVSCNVGVCTDELFKATTSTWETLSDPEYGQSYDPSRSAFRKVHGAPLFEFYEQYDMKRERFSGAMVGWGNITDRGLLPQMYDWQALEQDAVICDVGGNNGHATLDLVKGYPKLKVVVQDLASLRPRWSELWSKELPSAIQEERTTFVPIDFFKGAPVKDCDVYYIRHILHDWPDASCVQILTNVKAAMKPTARVLIQEYVLQQTTREDAVIGNDLAPEPLLPNYGNGRIRRYYQDITMLIGLNSKERTLQEFIDIGAQAGLTFVKLWDGGQTALVEFSL</sequence>
<dbReference type="InterPro" id="IPR012967">
    <property type="entry name" value="COMT_dimerisation"/>
</dbReference>
<dbReference type="EMBL" id="BPQB01000032">
    <property type="protein sequence ID" value="GJE93466.1"/>
    <property type="molecule type" value="Genomic_DNA"/>
</dbReference>
<evidence type="ECO:0000256" key="2">
    <source>
        <dbReference type="ARBA" id="ARBA00022679"/>
    </source>
</evidence>
<evidence type="ECO:0000313" key="6">
    <source>
        <dbReference type="EMBL" id="GJE93466.1"/>
    </source>
</evidence>
<evidence type="ECO:0000259" key="5">
    <source>
        <dbReference type="Pfam" id="PF08100"/>
    </source>
</evidence>
<protein>
    <submittedName>
        <fullName evidence="6">O-methyltransferase</fullName>
    </submittedName>
</protein>
<dbReference type="SUPFAM" id="SSF46785">
    <property type="entry name" value="Winged helix' DNA-binding domain"/>
    <property type="match status" value="1"/>
</dbReference>
<dbReference type="InterPro" id="IPR001077">
    <property type="entry name" value="COMT_C"/>
</dbReference>
<organism evidence="6 7">
    <name type="scientific">Phanerochaete sordida</name>
    <dbReference type="NCBI Taxonomy" id="48140"/>
    <lineage>
        <taxon>Eukaryota</taxon>
        <taxon>Fungi</taxon>
        <taxon>Dikarya</taxon>
        <taxon>Basidiomycota</taxon>
        <taxon>Agaricomycotina</taxon>
        <taxon>Agaricomycetes</taxon>
        <taxon>Polyporales</taxon>
        <taxon>Phanerochaetaceae</taxon>
        <taxon>Phanerochaete</taxon>
    </lineage>
</organism>
<keyword evidence="3" id="KW-0949">S-adenosyl-L-methionine</keyword>
<dbReference type="Gene3D" id="3.40.50.150">
    <property type="entry name" value="Vaccinia Virus protein VP39"/>
    <property type="match status" value="1"/>
</dbReference>
<dbReference type="GO" id="GO:0008171">
    <property type="term" value="F:O-methyltransferase activity"/>
    <property type="evidence" value="ECO:0007669"/>
    <property type="project" value="InterPro"/>
</dbReference>
<dbReference type="OrthoDB" id="2410195at2759"/>
<dbReference type="Proteomes" id="UP000703269">
    <property type="component" value="Unassembled WGS sequence"/>
</dbReference>
<dbReference type="InterPro" id="IPR036388">
    <property type="entry name" value="WH-like_DNA-bd_sf"/>
</dbReference>
<keyword evidence="2" id="KW-0808">Transferase</keyword>
<proteinExistence type="predicted"/>
<accession>A0A9P3GET6</accession>
<dbReference type="PANTHER" id="PTHR43712:SF2">
    <property type="entry name" value="O-METHYLTRANSFERASE CICE"/>
    <property type="match status" value="1"/>
</dbReference>
<gene>
    <name evidence="6" type="ORF">PsYK624_096250</name>
</gene>
<dbReference type="PROSITE" id="PS51683">
    <property type="entry name" value="SAM_OMT_II"/>
    <property type="match status" value="1"/>
</dbReference>
<dbReference type="SUPFAM" id="SSF53335">
    <property type="entry name" value="S-adenosyl-L-methionine-dependent methyltransferases"/>
    <property type="match status" value="1"/>
</dbReference>
<keyword evidence="1" id="KW-0489">Methyltransferase</keyword>
<dbReference type="Pfam" id="PF00891">
    <property type="entry name" value="Methyltransf_2"/>
    <property type="match status" value="1"/>
</dbReference>
<dbReference type="PANTHER" id="PTHR43712">
    <property type="entry name" value="PUTATIVE (AFU_ORTHOLOGUE AFUA_4G14580)-RELATED"/>
    <property type="match status" value="1"/>
</dbReference>
<dbReference type="GO" id="GO:0032259">
    <property type="term" value="P:methylation"/>
    <property type="evidence" value="ECO:0007669"/>
    <property type="project" value="UniProtKB-KW"/>
</dbReference>
<dbReference type="InterPro" id="IPR016461">
    <property type="entry name" value="COMT-like"/>
</dbReference>
<dbReference type="Pfam" id="PF08100">
    <property type="entry name" value="Dimerisation"/>
    <property type="match status" value="1"/>
</dbReference>
<name>A0A9P3GET6_9APHY</name>